<feature type="region of interest" description="Disordered" evidence="1">
    <location>
        <begin position="246"/>
        <end position="265"/>
    </location>
</feature>
<keyword evidence="2" id="KW-0812">Transmembrane</keyword>
<feature type="transmembrane region" description="Helical" evidence="2">
    <location>
        <begin position="178"/>
        <end position="205"/>
    </location>
</feature>
<feature type="compositionally biased region" description="Basic and acidic residues" evidence="1">
    <location>
        <begin position="255"/>
        <end position="265"/>
    </location>
</feature>
<evidence type="ECO:0000313" key="4">
    <source>
        <dbReference type="EMBL" id="ABQ14335.1"/>
    </source>
</evidence>
<dbReference type="HOGENOM" id="CLU_081837_0_0_6"/>
<evidence type="ECO:0000256" key="2">
    <source>
        <dbReference type="SAM" id="Phobius"/>
    </source>
</evidence>
<gene>
    <name evidence="4" type="ordered locus">DNO_0695</name>
</gene>
<dbReference type="AlphaFoldDB" id="A5EV54"/>
<keyword evidence="2" id="KW-1133">Transmembrane helix</keyword>
<keyword evidence="5" id="KW-1185">Reference proteome</keyword>
<dbReference type="OrthoDB" id="5339657at2"/>
<dbReference type="RefSeq" id="WP_012031028.1">
    <property type="nucleotide sequence ID" value="NC_009446.1"/>
</dbReference>
<evidence type="ECO:0000313" key="5">
    <source>
        <dbReference type="Proteomes" id="UP000000248"/>
    </source>
</evidence>
<keyword evidence="2" id="KW-0472">Membrane</keyword>
<dbReference type="STRING" id="246195.DNO_0695"/>
<proteinExistence type="predicted"/>
<dbReference type="eggNOG" id="COG0700">
    <property type="taxonomic scope" value="Bacteria"/>
</dbReference>
<feature type="transmembrane region" description="Helical" evidence="2">
    <location>
        <begin position="12"/>
        <end position="30"/>
    </location>
</feature>
<dbReference type="InterPro" id="IPR011642">
    <property type="entry name" value="Gate_dom"/>
</dbReference>
<reference evidence="4 5" key="1">
    <citation type="journal article" date="2007" name="Nat. Biotechnol.">
        <title>Genome sequence and identification of candidate vaccine antigens from the animal pathogen Dichelobacter nodosus.</title>
        <authorList>
            <person name="Myers G.S."/>
            <person name="Parker D."/>
            <person name="Al-Hasani K."/>
            <person name="Kennan R.M."/>
            <person name="Seemann T."/>
            <person name="Ren Q."/>
            <person name="Badger J.H."/>
            <person name="Selengut J.D."/>
            <person name="Deboy R.T."/>
            <person name="Tettelin H."/>
            <person name="Boyce J.D."/>
            <person name="McCarl V.P."/>
            <person name="Han X."/>
            <person name="Nelson W.C."/>
            <person name="Madupu R."/>
            <person name="Mohamoud Y."/>
            <person name="Holley T."/>
            <person name="Fedorova N."/>
            <person name="Khouri H."/>
            <person name="Bottomley S.P."/>
            <person name="Whittington R.J."/>
            <person name="Adler B."/>
            <person name="Songer J.G."/>
            <person name="Rood J.I."/>
            <person name="Paulsen I.T."/>
        </authorList>
    </citation>
    <scope>NUCLEOTIDE SEQUENCE [LARGE SCALE GENOMIC DNA]</scope>
    <source>
        <strain evidence="4 5">VCS1703A</strain>
    </source>
</reference>
<accession>A5EV54</accession>
<dbReference type="EMBL" id="CP000513">
    <property type="protein sequence ID" value="ABQ14335.1"/>
    <property type="molecule type" value="Genomic_DNA"/>
</dbReference>
<dbReference type="Proteomes" id="UP000000248">
    <property type="component" value="Chromosome"/>
</dbReference>
<organism evidence="4 5">
    <name type="scientific">Dichelobacter nodosus (strain VCS1703A)</name>
    <dbReference type="NCBI Taxonomy" id="246195"/>
    <lineage>
        <taxon>Bacteria</taxon>
        <taxon>Pseudomonadati</taxon>
        <taxon>Pseudomonadota</taxon>
        <taxon>Gammaproteobacteria</taxon>
        <taxon>Cardiobacteriales</taxon>
        <taxon>Cardiobacteriaceae</taxon>
        <taxon>Dichelobacter</taxon>
    </lineage>
</organism>
<evidence type="ECO:0000259" key="3">
    <source>
        <dbReference type="Pfam" id="PF07670"/>
    </source>
</evidence>
<evidence type="ECO:0000256" key="1">
    <source>
        <dbReference type="SAM" id="MobiDB-lite"/>
    </source>
</evidence>
<feature type="transmembrane region" description="Helical" evidence="2">
    <location>
        <begin position="211"/>
        <end position="233"/>
    </location>
</feature>
<dbReference type="KEGG" id="dno:DNO_0695"/>
<sequence>MTEQQPKKISIGAYIALIFAIIFFSGITVSKPVQNVATQFANSIHVAPEKVHNILKVLDFNTLNGSFGDVTAAVTAEKAPAKTTFRGKDGTGARDGFLFAFSLIPTTLFAMGMVAVLEFYGALDAMRQLFSKILRPLLGIPGEAGLALIASLQSTDAGAALTRALYDEKKITQHEREIFSMFQFSAGATITNFLGSGAALLALTAASGEKVPASIGLCFAVMFIFKIVGANLMRFYLKLSDRKVAADGAPVADDSADKTTTKEEQ</sequence>
<feature type="domain" description="Nucleoside transporter/FeoB GTPase Gate" evidence="3">
    <location>
        <begin position="101"/>
        <end position="196"/>
    </location>
</feature>
<dbReference type="Pfam" id="PF07670">
    <property type="entry name" value="Gate"/>
    <property type="match status" value="1"/>
</dbReference>
<name>A5EV54_DICNV</name>
<protein>
    <recommendedName>
        <fullName evidence="3">Nucleoside transporter/FeoB GTPase Gate domain-containing protein</fullName>
    </recommendedName>
</protein>
<feature type="transmembrane region" description="Helical" evidence="2">
    <location>
        <begin position="97"/>
        <end position="123"/>
    </location>
</feature>